<sequence length="115" mass="12978">MVNNYIRTQSGCEDADCDCSRILYHVDALQNSGQLVKQRCRRCSQNLGTHEPTVGSPRKNQNYSLVTSTSGHMLQLEQNELYELNEKISNEERCSSCIDVNGYLSDSEKRTNGSL</sequence>
<reference evidence="1" key="1">
    <citation type="submission" date="2018-11" db="EMBL/GenBank/DDBJ databases">
        <authorList>
            <person name="Alioto T."/>
            <person name="Alioto T."/>
        </authorList>
    </citation>
    <scope>NUCLEOTIDE SEQUENCE</scope>
</reference>
<keyword evidence="2" id="KW-1185">Reference proteome</keyword>
<gene>
    <name evidence="1" type="ORF">MGAL_10B080730</name>
</gene>
<evidence type="ECO:0000313" key="1">
    <source>
        <dbReference type="EMBL" id="VDI21628.1"/>
    </source>
</evidence>
<organism evidence="1 2">
    <name type="scientific">Mytilus galloprovincialis</name>
    <name type="common">Mediterranean mussel</name>
    <dbReference type="NCBI Taxonomy" id="29158"/>
    <lineage>
        <taxon>Eukaryota</taxon>
        <taxon>Metazoa</taxon>
        <taxon>Spiralia</taxon>
        <taxon>Lophotrochozoa</taxon>
        <taxon>Mollusca</taxon>
        <taxon>Bivalvia</taxon>
        <taxon>Autobranchia</taxon>
        <taxon>Pteriomorphia</taxon>
        <taxon>Mytilida</taxon>
        <taxon>Mytiloidea</taxon>
        <taxon>Mytilidae</taxon>
        <taxon>Mytilinae</taxon>
        <taxon>Mytilus</taxon>
    </lineage>
</organism>
<accession>A0A8B6DMN3</accession>
<evidence type="ECO:0000313" key="2">
    <source>
        <dbReference type="Proteomes" id="UP000596742"/>
    </source>
</evidence>
<dbReference type="OrthoDB" id="5987936at2759"/>
<name>A0A8B6DMN3_MYTGA</name>
<protein>
    <submittedName>
        <fullName evidence="1">Uncharacterized protein</fullName>
    </submittedName>
</protein>
<dbReference type="EMBL" id="UYJE01003706">
    <property type="protein sequence ID" value="VDI21628.1"/>
    <property type="molecule type" value="Genomic_DNA"/>
</dbReference>
<dbReference type="AlphaFoldDB" id="A0A8B6DMN3"/>
<proteinExistence type="predicted"/>
<dbReference type="Proteomes" id="UP000596742">
    <property type="component" value="Unassembled WGS sequence"/>
</dbReference>
<comment type="caution">
    <text evidence="1">The sequence shown here is derived from an EMBL/GenBank/DDBJ whole genome shotgun (WGS) entry which is preliminary data.</text>
</comment>